<keyword evidence="4 6" id="KW-1133">Transmembrane helix</keyword>
<evidence type="ECO:0000256" key="6">
    <source>
        <dbReference type="SAM" id="Phobius"/>
    </source>
</evidence>
<dbReference type="Pfam" id="PF01544">
    <property type="entry name" value="CorA"/>
    <property type="match status" value="1"/>
</dbReference>
<dbReference type="PANTHER" id="PTHR47685">
    <property type="entry name" value="MAGNESIUM TRANSPORT PROTEIN CORA"/>
    <property type="match status" value="1"/>
</dbReference>
<dbReference type="GO" id="GO:0016020">
    <property type="term" value="C:membrane"/>
    <property type="evidence" value="ECO:0007669"/>
    <property type="project" value="UniProtKB-SubCell"/>
</dbReference>
<accession>A0AAN1SYD2</accession>
<comment type="subcellular location">
    <subcellularLocation>
        <location evidence="1">Membrane</location>
        <topology evidence="1">Multi-pass membrane protein</topology>
    </subcellularLocation>
</comment>
<dbReference type="InterPro" id="IPR045861">
    <property type="entry name" value="CorA_cytoplasmic_dom"/>
</dbReference>
<sequence>MSLEKITDLLNKQKLVESMVHSQSMPRQDLVATIVHRQHLAELQNLIAKLPTQEIGNILEALPTEEAVLLWKQIPEERENDILWEVSDSLREQLAGSREPGFAESQLNAFELFEGRLRQIAITGRKDLEGVRPIWVDLLNATEAERAYVGKHFGLELPDPGDTTDLEVSSRFHVEENNEIHLHSNFLLDREGNSRSVPVAFILHDGILFSVRHEELPVFRLQRRRARTQPGYVSDCNDLLLDLYGADVEYSADSLEDIYNTLRKVGRHVLSETMSDTEAAAILADIAEEEDLNGRIRSNILDTDRALTFLMRCKILSSNQFDDARQTLRNIESLNSHTAFLFDKINFLMDATIGFININQNKRVSQLTVFGVVFMPLNILAGVGGMSEFSMMTQGIPWPIAYGSFVAGMGLIGWATYVALKYSESRKLKSRARATQVKVVRDLLDLK</sequence>
<keyword evidence="5 6" id="KW-0472">Membrane</keyword>
<feature type="transmembrane region" description="Helical" evidence="6">
    <location>
        <begin position="367"/>
        <end position="387"/>
    </location>
</feature>
<evidence type="ECO:0000256" key="1">
    <source>
        <dbReference type="ARBA" id="ARBA00004141"/>
    </source>
</evidence>
<dbReference type="GO" id="GO:0015099">
    <property type="term" value="F:nickel cation transmembrane transporter activity"/>
    <property type="evidence" value="ECO:0007669"/>
    <property type="project" value="TreeGrafter"/>
</dbReference>
<dbReference type="GO" id="GO:0015087">
    <property type="term" value="F:cobalt ion transmembrane transporter activity"/>
    <property type="evidence" value="ECO:0007669"/>
    <property type="project" value="TreeGrafter"/>
</dbReference>
<dbReference type="EMBL" id="AP019536">
    <property type="protein sequence ID" value="BBI98831.1"/>
    <property type="molecule type" value="Genomic_DNA"/>
</dbReference>
<protein>
    <recommendedName>
        <fullName evidence="9">Magnesium transporter</fullName>
    </recommendedName>
</protein>
<dbReference type="AlphaFoldDB" id="A0AAN1SYD2"/>
<dbReference type="PANTHER" id="PTHR47685:SF1">
    <property type="entry name" value="MAGNESIUM TRANSPORT PROTEIN CORA"/>
    <property type="match status" value="1"/>
</dbReference>
<dbReference type="RefSeq" id="WP_212786442.1">
    <property type="nucleotide sequence ID" value="NZ_AP019536.1"/>
</dbReference>
<dbReference type="Gene3D" id="1.20.58.340">
    <property type="entry name" value="Magnesium transport protein CorA, transmembrane region"/>
    <property type="match status" value="1"/>
</dbReference>
<dbReference type="SUPFAM" id="SSF158791">
    <property type="entry name" value="MgtE N-terminal domain-like"/>
    <property type="match status" value="1"/>
</dbReference>
<dbReference type="GO" id="GO:0015095">
    <property type="term" value="F:magnesium ion transmembrane transporter activity"/>
    <property type="evidence" value="ECO:0007669"/>
    <property type="project" value="TreeGrafter"/>
</dbReference>
<evidence type="ECO:0000256" key="5">
    <source>
        <dbReference type="ARBA" id="ARBA00023136"/>
    </source>
</evidence>
<evidence type="ECO:0000256" key="4">
    <source>
        <dbReference type="ARBA" id="ARBA00022989"/>
    </source>
</evidence>
<dbReference type="KEGG" id="fku:FGKAn22_05240"/>
<proteinExistence type="inferred from homology"/>
<dbReference type="SUPFAM" id="SSF143865">
    <property type="entry name" value="CorA soluble domain-like"/>
    <property type="match status" value="1"/>
</dbReference>
<reference evidence="7 8" key="1">
    <citation type="submission" date="2019-03" db="EMBL/GenBank/DDBJ databases">
        <title>Complete genome sequence of Ferrigenium kumadai strain An22, a microaerophilic iron-oxidizing bacterium isolated from a paddy field soil.</title>
        <authorList>
            <person name="Watanabe T."/>
            <person name="Asakawa S."/>
        </authorList>
    </citation>
    <scope>NUCLEOTIDE SEQUENCE [LARGE SCALE GENOMIC DNA]</scope>
    <source>
        <strain evidence="7 8">An22</strain>
    </source>
</reference>
<name>A0AAN1SYD2_9PROT</name>
<dbReference type="InterPro" id="IPR002523">
    <property type="entry name" value="MgTranspt_CorA/ZnTranspt_ZntB"/>
</dbReference>
<dbReference type="CDD" id="cd12835">
    <property type="entry name" value="EcCorA-like_1"/>
    <property type="match status" value="1"/>
</dbReference>
<evidence type="ECO:0008006" key="9">
    <source>
        <dbReference type="Google" id="ProtNLM"/>
    </source>
</evidence>
<evidence type="ECO:0000313" key="7">
    <source>
        <dbReference type="EMBL" id="BBI98831.1"/>
    </source>
</evidence>
<gene>
    <name evidence="7" type="ORF">FGKAn22_05240</name>
</gene>
<evidence type="ECO:0000256" key="3">
    <source>
        <dbReference type="ARBA" id="ARBA00022692"/>
    </source>
</evidence>
<dbReference type="InterPro" id="IPR050829">
    <property type="entry name" value="CorA_MIT"/>
</dbReference>
<keyword evidence="3 6" id="KW-0812">Transmembrane</keyword>
<dbReference type="Proteomes" id="UP001319121">
    <property type="component" value="Chromosome"/>
</dbReference>
<keyword evidence="8" id="KW-1185">Reference proteome</keyword>
<dbReference type="SUPFAM" id="SSF144083">
    <property type="entry name" value="Magnesium transport protein CorA, transmembrane region"/>
    <property type="match status" value="1"/>
</dbReference>
<dbReference type="InterPro" id="IPR045863">
    <property type="entry name" value="CorA_TM1_TM2"/>
</dbReference>
<dbReference type="Gene3D" id="3.30.460.20">
    <property type="entry name" value="CorA soluble domain-like"/>
    <property type="match status" value="1"/>
</dbReference>
<feature type="transmembrane region" description="Helical" evidence="6">
    <location>
        <begin position="399"/>
        <end position="420"/>
    </location>
</feature>
<comment type="similarity">
    <text evidence="2">Belongs to the CorA metal ion transporter (MIT) (TC 1.A.35) family.</text>
</comment>
<organism evidence="7 8">
    <name type="scientific">Ferrigenium kumadai</name>
    <dbReference type="NCBI Taxonomy" id="1682490"/>
    <lineage>
        <taxon>Bacteria</taxon>
        <taxon>Pseudomonadati</taxon>
        <taxon>Pseudomonadota</taxon>
        <taxon>Betaproteobacteria</taxon>
        <taxon>Nitrosomonadales</taxon>
        <taxon>Gallionellaceae</taxon>
        <taxon>Ferrigenium</taxon>
    </lineage>
</organism>
<evidence type="ECO:0000313" key="8">
    <source>
        <dbReference type="Proteomes" id="UP001319121"/>
    </source>
</evidence>
<evidence type="ECO:0000256" key="2">
    <source>
        <dbReference type="ARBA" id="ARBA00009765"/>
    </source>
</evidence>